<evidence type="ECO:0000313" key="2">
    <source>
        <dbReference type="EMBL" id="WUX51767.1"/>
    </source>
</evidence>
<dbReference type="EMBL" id="CP109495">
    <property type="protein sequence ID" value="WUX51767.1"/>
    <property type="molecule type" value="Genomic_DNA"/>
</dbReference>
<keyword evidence="3" id="KW-1185">Reference proteome</keyword>
<reference evidence="2" key="1">
    <citation type="submission" date="2022-10" db="EMBL/GenBank/DDBJ databases">
        <title>The complete genomes of actinobacterial strains from the NBC collection.</title>
        <authorList>
            <person name="Joergensen T.S."/>
            <person name="Alvarez Arevalo M."/>
            <person name="Sterndorff E.B."/>
            <person name="Faurdal D."/>
            <person name="Vuksanovic O."/>
            <person name="Mourched A.-S."/>
            <person name="Charusanti P."/>
            <person name="Shaw S."/>
            <person name="Blin K."/>
            <person name="Weber T."/>
        </authorList>
    </citation>
    <scope>NUCLEOTIDE SEQUENCE</scope>
    <source>
        <strain evidence="2">NBC_01432</strain>
    </source>
</reference>
<evidence type="ECO:0000313" key="3">
    <source>
        <dbReference type="Proteomes" id="UP001432209"/>
    </source>
</evidence>
<gene>
    <name evidence="2" type="ORF">OG442_09580</name>
</gene>
<sequence length="324" mass="34415">MTTDNDASTGSRRKPWHELPRSVRTGIEDVLGGRVTVATSQPGGFSDGLAARLELADGRGAFAKAIDVGAAPGVAAFHRREVVVNGGLPGGAPVPELLGSYDDQGWVALVFEDIDGALPVQPWREDELVRVLDALTDLSQRLTPAPPHLNSPGVSPRLGGWGRLADSERSLAKLSRIAPVAARELDRHLALEALLPEVMVGETLAHGDLYPFNVLLTDDRVVVVDWPHAWVGPAYADLVMLLGSVALGGVDPEPYAARHPLLRGVDPVAVDVLVSAQAGFLLAAACSMDSADPGTDPKLERMMTALGRASLWWLSLRGPRRSGR</sequence>
<dbReference type="Pfam" id="PF01636">
    <property type="entry name" value="APH"/>
    <property type="match status" value="1"/>
</dbReference>
<accession>A0ABZ2A4C1</accession>
<dbReference type="InterPro" id="IPR011009">
    <property type="entry name" value="Kinase-like_dom_sf"/>
</dbReference>
<dbReference type="InterPro" id="IPR002575">
    <property type="entry name" value="Aminoglycoside_PTrfase"/>
</dbReference>
<feature type="domain" description="Aminoglycoside phosphotransferase" evidence="1">
    <location>
        <begin position="70"/>
        <end position="246"/>
    </location>
</feature>
<dbReference type="RefSeq" id="WP_329075440.1">
    <property type="nucleotide sequence ID" value="NZ_CP109389.1"/>
</dbReference>
<evidence type="ECO:0000259" key="1">
    <source>
        <dbReference type="Pfam" id="PF01636"/>
    </source>
</evidence>
<name>A0ABZ2A4C1_STRNV</name>
<dbReference type="SUPFAM" id="SSF56112">
    <property type="entry name" value="Protein kinase-like (PK-like)"/>
    <property type="match status" value="1"/>
</dbReference>
<proteinExistence type="predicted"/>
<protein>
    <submittedName>
        <fullName evidence="2">Aminoglycoside phosphotransferase family protein</fullName>
    </submittedName>
</protein>
<dbReference type="Proteomes" id="UP001432209">
    <property type="component" value="Chromosome"/>
</dbReference>
<organism evidence="2 3">
    <name type="scientific">Streptomyces niveus</name>
    <name type="common">Streptomyces spheroides</name>
    <dbReference type="NCBI Taxonomy" id="193462"/>
    <lineage>
        <taxon>Bacteria</taxon>
        <taxon>Bacillati</taxon>
        <taxon>Actinomycetota</taxon>
        <taxon>Actinomycetes</taxon>
        <taxon>Kitasatosporales</taxon>
        <taxon>Streptomycetaceae</taxon>
        <taxon>Streptomyces</taxon>
    </lineage>
</organism>
<dbReference type="Gene3D" id="3.90.1200.10">
    <property type="match status" value="1"/>
</dbReference>